<organism evidence="1 2">
    <name type="scientific">Clunio marinus</name>
    <dbReference type="NCBI Taxonomy" id="568069"/>
    <lineage>
        <taxon>Eukaryota</taxon>
        <taxon>Metazoa</taxon>
        <taxon>Ecdysozoa</taxon>
        <taxon>Arthropoda</taxon>
        <taxon>Hexapoda</taxon>
        <taxon>Insecta</taxon>
        <taxon>Pterygota</taxon>
        <taxon>Neoptera</taxon>
        <taxon>Endopterygota</taxon>
        <taxon>Diptera</taxon>
        <taxon>Nematocera</taxon>
        <taxon>Chironomoidea</taxon>
        <taxon>Chironomidae</taxon>
        <taxon>Clunio</taxon>
    </lineage>
</organism>
<evidence type="ECO:0000313" key="2">
    <source>
        <dbReference type="Proteomes" id="UP000183832"/>
    </source>
</evidence>
<gene>
    <name evidence="1" type="ORF">CLUMA_CG010098</name>
</gene>
<evidence type="ECO:0000313" key="1">
    <source>
        <dbReference type="EMBL" id="CRK96700.1"/>
    </source>
</evidence>
<dbReference type="Proteomes" id="UP000183832">
    <property type="component" value="Unassembled WGS sequence"/>
</dbReference>
<protein>
    <submittedName>
        <fullName evidence="1">CLUMA_CG010098, isoform A</fullName>
    </submittedName>
</protein>
<dbReference type="EMBL" id="CVRI01000044">
    <property type="protein sequence ID" value="CRK96700.1"/>
    <property type="molecule type" value="Genomic_DNA"/>
</dbReference>
<reference evidence="1 2" key="1">
    <citation type="submission" date="2015-04" db="EMBL/GenBank/DDBJ databases">
        <authorList>
            <person name="Syromyatnikov M.Y."/>
            <person name="Popov V.N."/>
        </authorList>
    </citation>
    <scope>NUCLEOTIDE SEQUENCE [LARGE SCALE GENOMIC DNA]</scope>
</reference>
<keyword evidence="2" id="KW-1185">Reference proteome</keyword>
<dbReference type="AlphaFoldDB" id="A0A1J1IAW2"/>
<proteinExistence type="predicted"/>
<sequence>MFQLTDVTWKSLLTRGDISSNRHELKNHNLQVKLGSLSSLELTFRHIDMVRYKYELKQLREMPNFTLRVENLLLKNVFGRALNTFSLIGLSQFSYQWNVSSLIRLWVYPLI</sequence>
<accession>A0A1J1IAW2</accession>
<name>A0A1J1IAW2_9DIPT</name>